<evidence type="ECO:0000256" key="18">
    <source>
        <dbReference type="ARBA" id="ARBA00023065"/>
    </source>
</evidence>
<keyword evidence="5" id="KW-0813">Transport</keyword>
<dbReference type="EC" id="7.2.2.8" evidence="3"/>
<evidence type="ECO:0000256" key="1">
    <source>
        <dbReference type="ARBA" id="ARBA00004651"/>
    </source>
</evidence>
<feature type="transmembrane region" description="Helical" evidence="23">
    <location>
        <begin position="266"/>
        <end position="286"/>
    </location>
</feature>
<protein>
    <recommendedName>
        <fullName evidence="4">Copper-exporting P-type ATPase</fullName>
        <ecNumber evidence="3">7.2.2.8</ecNumber>
    </recommendedName>
    <alternativeName>
        <fullName evidence="20">Copper-exporting P-type ATPase A</fullName>
    </alternativeName>
    <alternativeName>
        <fullName evidence="21">Cu(+)-exporting ATPase</fullName>
    </alternativeName>
</protein>
<dbReference type="GO" id="GO:0043682">
    <property type="term" value="F:P-type divalent copper transporter activity"/>
    <property type="evidence" value="ECO:0007669"/>
    <property type="project" value="TreeGrafter"/>
</dbReference>
<dbReference type="InterPro" id="IPR036163">
    <property type="entry name" value="HMA_dom_sf"/>
</dbReference>
<evidence type="ECO:0000256" key="13">
    <source>
        <dbReference type="ARBA" id="ARBA00022840"/>
    </source>
</evidence>
<evidence type="ECO:0000256" key="14">
    <source>
        <dbReference type="ARBA" id="ARBA00022842"/>
    </source>
</evidence>
<evidence type="ECO:0000256" key="8">
    <source>
        <dbReference type="ARBA" id="ARBA00022692"/>
    </source>
</evidence>
<keyword evidence="14" id="KW-0460">Magnesium</keyword>
<organism evidence="26 27">
    <name type="scientific">Vibrio fortis</name>
    <dbReference type="NCBI Taxonomy" id="212667"/>
    <lineage>
        <taxon>Bacteria</taxon>
        <taxon>Pseudomonadati</taxon>
        <taxon>Pseudomonadota</taxon>
        <taxon>Gammaproteobacteria</taxon>
        <taxon>Vibrionales</taxon>
        <taxon>Vibrionaceae</taxon>
        <taxon>Vibrio</taxon>
    </lineage>
</organism>
<accession>A0A5N3QW58</accession>
<keyword evidence="8 23" id="KW-0812">Transmembrane</keyword>
<feature type="transmembrane region" description="Helical" evidence="23">
    <location>
        <begin position="365"/>
        <end position="384"/>
    </location>
</feature>
<dbReference type="SUPFAM" id="SSF55008">
    <property type="entry name" value="HMA, heavy metal-associated domain"/>
    <property type="match status" value="3"/>
</dbReference>
<comment type="subcellular location">
    <subcellularLocation>
        <location evidence="1">Cell membrane</location>
        <topology evidence="1">Multi-pass membrane protein</topology>
    </subcellularLocation>
</comment>
<dbReference type="PROSITE" id="PS01047">
    <property type="entry name" value="HMA_1"/>
    <property type="match status" value="1"/>
</dbReference>
<dbReference type="InterPro" id="IPR008250">
    <property type="entry name" value="ATPase_P-typ_transduc_dom_A_sf"/>
</dbReference>
<evidence type="ECO:0000256" key="7">
    <source>
        <dbReference type="ARBA" id="ARBA00022553"/>
    </source>
</evidence>
<dbReference type="Pfam" id="PF00403">
    <property type="entry name" value="HMA"/>
    <property type="match status" value="1"/>
</dbReference>
<evidence type="ECO:0000256" key="19">
    <source>
        <dbReference type="ARBA" id="ARBA00023136"/>
    </source>
</evidence>
<dbReference type="PANTHER" id="PTHR43520">
    <property type="entry name" value="ATP7, ISOFORM B"/>
    <property type="match status" value="1"/>
</dbReference>
<evidence type="ECO:0000256" key="2">
    <source>
        <dbReference type="ARBA" id="ARBA00006024"/>
    </source>
</evidence>
<dbReference type="SUPFAM" id="SSF56784">
    <property type="entry name" value="HAD-like"/>
    <property type="match status" value="1"/>
</dbReference>
<dbReference type="GO" id="GO:0140581">
    <property type="term" value="F:P-type monovalent copper transporter activity"/>
    <property type="evidence" value="ECO:0007669"/>
    <property type="project" value="UniProtKB-EC"/>
</dbReference>
<dbReference type="PROSITE" id="PS01229">
    <property type="entry name" value="COF_2"/>
    <property type="match status" value="1"/>
</dbReference>
<evidence type="ECO:0000256" key="3">
    <source>
        <dbReference type="ARBA" id="ARBA00012517"/>
    </source>
</evidence>
<keyword evidence="7" id="KW-0597">Phosphoprotein</keyword>
<dbReference type="Gene3D" id="2.70.150.10">
    <property type="entry name" value="Calcium-transporting ATPase, cytoplasmic transduction domain A"/>
    <property type="match status" value="1"/>
</dbReference>
<dbReference type="FunFam" id="2.70.150.10:FF:000020">
    <property type="entry name" value="Copper-exporting P-type ATPase A"/>
    <property type="match status" value="1"/>
</dbReference>
<evidence type="ECO:0000256" key="20">
    <source>
        <dbReference type="ARBA" id="ARBA00029719"/>
    </source>
</evidence>
<evidence type="ECO:0000259" key="25">
    <source>
        <dbReference type="PROSITE" id="PS50846"/>
    </source>
</evidence>
<dbReference type="PROSITE" id="PS00154">
    <property type="entry name" value="ATPASE_E1_E2"/>
    <property type="match status" value="1"/>
</dbReference>
<dbReference type="AlphaFoldDB" id="A0A5N3QW58"/>
<keyword evidence="10" id="KW-0677">Repeat</keyword>
<keyword evidence="6 23" id="KW-1003">Cell membrane</keyword>
<evidence type="ECO:0000256" key="6">
    <source>
        <dbReference type="ARBA" id="ARBA00022475"/>
    </source>
</evidence>
<evidence type="ECO:0000256" key="17">
    <source>
        <dbReference type="ARBA" id="ARBA00023008"/>
    </source>
</evidence>
<evidence type="ECO:0000256" key="5">
    <source>
        <dbReference type="ARBA" id="ARBA00022448"/>
    </source>
</evidence>
<evidence type="ECO:0000256" key="11">
    <source>
        <dbReference type="ARBA" id="ARBA00022741"/>
    </source>
</evidence>
<dbReference type="NCBIfam" id="TIGR01494">
    <property type="entry name" value="ATPase_P-type"/>
    <property type="match status" value="1"/>
</dbReference>
<dbReference type="InterPro" id="IPR023299">
    <property type="entry name" value="ATPase_P-typ_cyto_dom_N"/>
</dbReference>
<evidence type="ECO:0000256" key="24">
    <source>
        <dbReference type="SAM" id="MobiDB-lite"/>
    </source>
</evidence>
<comment type="catalytic activity">
    <reaction evidence="22">
        <text>Cu(+)(in) + ATP + H2O = Cu(+)(out) + ADP + phosphate + H(+)</text>
        <dbReference type="Rhea" id="RHEA:25792"/>
        <dbReference type="ChEBI" id="CHEBI:15377"/>
        <dbReference type="ChEBI" id="CHEBI:15378"/>
        <dbReference type="ChEBI" id="CHEBI:30616"/>
        <dbReference type="ChEBI" id="CHEBI:43474"/>
        <dbReference type="ChEBI" id="CHEBI:49552"/>
        <dbReference type="ChEBI" id="CHEBI:456216"/>
        <dbReference type="EC" id="7.2.2.8"/>
    </reaction>
</comment>
<dbReference type="Gene3D" id="3.40.50.1000">
    <property type="entry name" value="HAD superfamily/HAD-like"/>
    <property type="match status" value="1"/>
</dbReference>
<gene>
    <name evidence="26" type="ORF">F2P58_17185</name>
</gene>
<dbReference type="SFLD" id="SFLDG00002">
    <property type="entry name" value="C1.7:_P-type_atpase_like"/>
    <property type="match status" value="1"/>
</dbReference>
<dbReference type="NCBIfam" id="TIGR01525">
    <property type="entry name" value="ATPase-IB_hvy"/>
    <property type="match status" value="1"/>
</dbReference>
<dbReference type="InterPro" id="IPR027256">
    <property type="entry name" value="P-typ_ATPase_IB"/>
</dbReference>
<dbReference type="GO" id="GO:0005524">
    <property type="term" value="F:ATP binding"/>
    <property type="evidence" value="ECO:0007669"/>
    <property type="project" value="UniProtKB-UniRule"/>
</dbReference>
<dbReference type="RefSeq" id="WP_150871376.1">
    <property type="nucleotide sequence ID" value="NZ_VWSE01000008.1"/>
</dbReference>
<dbReference type="InterPro" id="IPR059000">
    <property type="entry name" value="ATPase_P-type_domA"/>
</dbReference>
<evidence type="ECO:0000313" key="27">
    <source>
        <dbReference type="Proteomes" id="UP000326789"/>
    </source>
</evidence>
<keyword evidence="13 23" id="KW-0067">ATP-binding</keyword>
<comment type="caution">
    <text evidence="26">The sequence shown here is derived from an EMBL/GenBank/DDBJ whole genome shotgun (WGS) entry which is preliminary data.</text>
</comment>
<evidence type="ECO:0000256" key="12">
    <source>
        <dbReference type="ARBA" id="ARBA00022796"/>
    </source>
</evidence>
<evidence type="ECO:0000256" key="10">
    <source>
        <dbReference type="ARBA" id="ARBA00022737"/>
    </source>
</evidence>
<evidence type="ECO:0000256" key="23">
    <source>
        <dbReference type="RuleBase" id="RU362081"/>
    </source>
</evidence>
<dbReference type="InterPro" id="IPR023214">
    <property type="entry name" value="HAD_sf"/>
</dbReference>
<dbReference type="InterPro" id="IPR001757">
    <property type="entry name" value="P_typ_ATPase"/>
</dbReference>
<feature type="transmembrane region" description="Helical" evidence="23">
    <location>
        <begin position="337"/>
        <end position="359"/>
    </location>
</feature>
<dbReference type="InterPro" id="IPR023298">
    <property type="entry name" value="ATPase_P-typ_TM_dom_sf"/>
</dbReference>
<dbReference type="EMBL" id="VWSE01000008">
    <property type="protein sequence ID" value="KAB0286419.1"/>
    <property type="molecule type" value="Genomic_DNA"/>
</dbReference>
<dbReference type="PRINTS" id="PR00943">
    <property type="entry name" value="CUATPASE"/>
</dbReference>
<feature type="transmembrane region" description="Helical" evidence="23">
    <location>
        <begin position="886"/>
        <end position="904"/>
    </location>
</feature>
<dbReference type="NCBIfam" id="TIGR01511">
    <property type="entry name" value="ATPase-IB1_Cu"/>
    <property type="match status" value="1"/>
</dbReference>
<feature type="compositionally biased region" description="Polar residues" evidence="24">
    <location>
        <begin position="164"/>
        <end position="173"/>
    </location>
</feature>
<dbReference type="PANTHER" id="PTHR43520:SF6">
    <property type="entry name" value="COPPER-EXPORTING P-TYPE ATPASE"/>
    <property type="match status" value="1"/>
</dbReference>
<dbReference type="GO" id="GO:0005507">
    <property type="term" value="F:copper ion binding"/>
    <property type="evidence" value="ECO:0007669"/>
    <property type="project" value="TreeGrafter"/>
</dbReference>
<feature type="transmembrane region" description="Helical" evidence="23">
    <location>
        <begin position="298"/>
        <end position="316"/>
    </location>
</feature>
<keyword evidence="16 23" id="KW-1133">Transmembrane helix</keyword>
<dbReference type="Pfam" id="PF00702">
    <property type="entry name" value="Hydrolase"/>
    <property type="match status" value="1"/>
</dbReference>
<dbReference type="Pfam" id="PF00122">
    <property type="entry name" value="E1-E2_ATPase"/>
    <property type="match status" value="1"/>
</dbReference>
<keyword evidence="18" id="KW-0406">Ion transport</keyword>
<evidence type="ECO:0000256" key="16">
    <source>
        <dbReference type="ARBA" id="ARBA00022989"/>
    </source>
</evidence>
<dbReference type="SFLD" id="SFLDF00027">
    <property type="entry name" value="p-type_atpase"/>
    <property type="match status" value="1"/>
</dbReference>
<sequence length="921" mass="98711">MLTLPLREGLCLAIDENWSITMNHYMTPLSGLNCMGCAKKVRNLLGDVENTNINDLSPTYIDVVTSLSYREISEQIGTLGYSIGHQWHLSLSGLSCGKCVNKLTIALQEHPQISSFNVSKTELTLTTLLSESEVIECVEAVGYQARPYSEDTDTVEDKKEADSENTPVQDSTEQAHSYHLVLQGMTCASCVSSVEKALKSVAHIERVQVNLAEQTALVFSSSSRDQIEQPLLQAVKDAGYQADFVEDAQTQQEQQQRQHAKLQRSFLINSISALALGVPMMAWGIFGGSMMIESTNDQIGWGLMGFICLVLLATSGRQFFINAWQSLQHKRATMDTLVALGTGAAWLYSMLVVLAPNWFPQASRHVYFEASAMIIGLISLGHYIEAKAKARTTQSLQALINLQPQQATVIIDGNEQSITVEAIEVGMQIRVKPGEKMPIDGVVISGESYVDESMLTGEPLPNIKKVANKVSAGTINGDGTLVIETTGTGSSTMLARIIQMVRQAQSTKPAIAKLADSISAVFVPVVVAIAAIAAGIWFIFGPEPSASYMLVVSTTVLIIACPCALGLATPLSVTVGVGKAAELGILIKDADVLQSASKVDAVVFDKTGTLTEGKPQVQQVFSYDISAADLMTLTYSLEVASEHPLAKAICQHAQSLNLDIQPTSEFENLRGQGIKAKIDDQLVQVGSLSFMKNLGIQLDVATNAIEACNKAAWTPIFVSQNNQLKGIIGVSDTLKSDSKLAIQQLQNRGVHTVLLTGDNQSVAQAIGAQLGINDVISDVLPDQKAEHIVKLQQRYNQVAMVGDGINDAPALAQADVGIAMGSGSDVAIESAQMTLLNSSPVSVSNAIELSQATVKNMKQNLFGAFIYNSLGIPIAAGVLYPFFGFLLSPVVAGAAMALSSITVVSNANRLRLFKTTDNKNQ</sequence>
<keyword evidence="11 23" id="KW-0547">Nucleotide-binding</keyword>
<dbReference type="InterPro" id="IPR036412">
    <property type="entry name" value="HAD-like_sf"/>
</dbReference>
<evidence type="ECO:0000256" key="9">
    <source>
        <dbReference type="ARBA" id="ARBA00022723"/>
    </source>
</evidence>
<dbReference type="CDD" id="cd00371">
    <property type="entry name" value="HMA"/>
    <property type="match status" value="1"/>
</dbReference>
<dbReference type="GO" id="GO:0055070">
    <property type="term" value="P:copper ion homeostasis"/>
    <property type="evidence" value="ECO:0007669"/>
    <property type="project" value="TreeGrafter"/>
</dbReference>
<dbReference type="PRINTS" id="PR00119">
    <property type="entry name" value="CATATPASE"/>
</dbReference>
<dbReference type="InterPro" id="IPR018303">
    <property type="entry name" value="ATPase_P-typ_P_site"/>
</dbReference>
<dbReference type="Proteomes" id="UP000326789">
    <property type="component" value="Unassembled WGS sequence"/>
</dbReference>
<keyword evidence="17" id="KW-0186">Copper</keyword>
<evidence type="ECO:0000256" key="4">
    <source>
        <dbReference type="ARBA" id="ARBA00015102"/>
    </source>
</evidence>
<feature type="transmembrane region" description="Helical" evidence="23">
    <location>
        <begin position="546"/>
        <end position="569"/>
    </location>
</feature>
<keyword evidence="15" id="KW-1278">Translocase</keyword>
<dbReference type="CDD" id="cd02094">
    <property type="entry name" value="P-type_ATPase_Cu-like"/>
    <property type="match status" value="1"/>
</dbReference>
<dbReference type="GO" id="GO:0060003">
    <property type="term" value="P:copper ion export"/>
    <property type="evidence" value="ECO:0007669"/>
    <property type="project" value="UniProtKB-ARBA"/>
</dbReference>
<feature type="domain" description="HMA" evidence="25">
    <location>
        <begin position="176"/>
        <end position="243"/>
    </location>
</feature>
<dbReference type="InterPro" id="IPR044492">
    <property type="entry name" value="P_typ_ATPase_HD_dom"/>
</dbReference>
<keyword evidence="9 23" id="KW-0479">Metal-binding</keyword>
<dbReference type="InterPro" id="IPR017969">
    <property type="entry name" value="Heavy-metal-associated_CS"/>
</dbReference>
<dbReference type="GO" id="GO:0005886">
    <property type="term" value="C:plasma membrane"/>
    <property type="evidence" value="ECO:0007669"/>
    <property type="project" value="UniProtKB-SubCell"/>
</dbReference>
<dbReference type="SFLD" id="SFLDS00003">
    <property type="entry name" value="Haloacid_Dehalogenase"/>
    <property type="match status" value="1"/>
</dbReference>
<dbReference type="Gene3D" id="3.40.1110.10">
    <property type="entry name" value="Calcium-transporting ATPase, cytoplasmic domain N"/>
    <property type="match status" value="1"/>
</dbReference>
<dbReference type="InterPro" id="IPR006121">
    <property type="entry name" value="HMA_dom"/>
</dbReference>
<evidence type="ECO:0000256" key="15">
    <source>
        <dbReference type="ARBA" id="ARBA00022967"/>
    </source>
</evidence>
<comment type="similarity">
    <text evidence="2 23">Belongs to the cation transport ATPase (P-type) (TC 3.A.3) family. Type IB subfamily.</text>
</comment>
<dbReference type="GO" id="GO:0016887">
    <property type="term" value="F:ATP hydrolysis activity"/>
    <property type="evidence" value="ECO:0007669"/>
    <property type="project" value="InterPro"/>
</dbReference>
<feature type="transmembrane region" description="Helical" evidence="23">
    <location>
        <begin position="861"/>
        <end position="880"/>
    </location>
</feature>
<dbReference type="PROSITE" id="PS50846">
    <property type="entry name" value="HMA_2"/>
    <property type="match status" value="1"/>
</dbReference>
<dbReference type="FunFam" id="3.30.70.100:FF:000001">
    <property type="entry name" value="ATPase copper transporting beta"/>
    <property type="match status" value="1"/>
</dbReference>
<evidence type="ECO:0000256" key="21">
    <source>
        <dbReference type="ARBA" id="ARBA00033239"/>
    </source>
</evidence>
<keyword evidence="19 23" id="KW-0472">Membrane</keyword>
<dbReference type="Gene3D" id="3.30.70.100">
    <property type="match status" value="2"/>
</dbReference>
<evidence type="ECO:0000256" key="22">
    <source>
        <dbReference type="ARBA" id="ARBA00049289"/>
    </source>
</evidence>
<feature type="transmembrane region" description="Helical" evidence="23">
    <location>
        <begin position="518"/>
        <end position="540"/>
    </location>
</feature>
<keyword evidence="12" id="KW-0187">Copper transport</keyword>
<name>A0A5N3QW58_9VIBR</name>
<feature type="region of interest" description="Disordered" evidence="24">
    <location>
        <begin position="148"/>
        <end position="173"/>
    </location>
</feature>
<dbReference type="SUPFAM" id="SSF81665">
    <property type="entry name" value="Calcium ATPase, transmembrane domain M"/>
    <property type="match status" value="1"/>
</dbReference>
<reference evidence="26 27" key="1">
    <citation type="submission" date="2019-09" db="EMBL/GenBank/DDBJ databases">
        <title>Whole genome sequence of Vibrio fortis.</title>
        <authorList>
            <person name="Das S.K."/>
        </authorList>
    </citation>
    <scope>NUCLEOTIDE SEQUENCE [LARGE SCALE GENOMIC DNA]</scope>
    <source>
        <strain evidence="26 27">AN60</strain>
    </source>
</reference>
<dbReference type="SUPFAM" id="SSF81653">
    <property type="entry name" value="Calcium ATPase, transduction domain A"/>
    <property type="match status" value="1"/>
</dbReference>
<proteinExistence type="inferred from homology"/>
<evidence type="ECO:0000313" key="26">
    <source>
        <dbReference type="EMBL" id="KAB0286419.1"/>
    </source>
</evidence>